<feature type="transmembrane region" description="Helical" evidence="1">
    <location>
        <begin position="85"/>
        <end position="108"/>
    </location>
</feature>
<feature type="chain" id="PRO_5030160590" evidence="2">
    <location>
        <begin position="30"/>
        <end position="113"/>
    </location>
</feature>
<keyword evidence="1" id="KW-0472">Membrane</keyword>
<keyword evidence="2" id="KW-0732">Signal</keyword>
<protein>
    <submittedName>
        <fullName evidence="3">Uncharacterized protein</fullName>
    </submittedName>
</protein>
<dbReference type="EMBL" id="HBGW01097382">
    <property type="protein sequence ID" value="CAD9643963.1"/>
    <property type="molecule type" value="Transcribed_RNA"/>
</dbReference>
<evidence type="ECO:0000256" key="2">
    <source>
        <dbReference type="SAM" id="SignalP"/>
    </source>
</evidence>
<feature type="signal peptide" evidence="2">
    <location>
        <begin position="1"/>
        <end position="29"/>
    </location>
</feature>
<dbReference type="AlphaFoldDB" id="A0A6U8XR64"/>
<proteinExistence type="predicted"/>
<accession>A0A6U8XR64</accession>
<organism evidence="3">
    <name type="scientific">Zooxanthella nutricula</name>
    <dbReference type="NCBI Taxonomy" id="1333877"/>
    <lineage>
        <taxon>Eukaryota</taxon>
        <taxon>Sar</taxon>
        <taxon>Alveolata</taxon>
        <taxon>Dinophyceae</taxon>
        <taxon>Peridiniales</taxon>
        <taxon>Peridiniales incertae sedis</taxon>
        <taxon>Zooxanthella</taxon>
    </lineage>
</organism>
<sequence>MAFHQRRPTGTRSAAALALGLAAIAVVQTLVGPAAGFVPAPGSQEVAQQIVPHRIAPAVSAPFAAAATVLVSEPALATDYDDRTASASLVLVGLCALAAAILGGIWIASTSGK</sequence>
<keyword evidence="1" id="KW-0812">Transmembrane</keyword>
<reference evidence="3" key="1">
    <citation type="submission" date="2021-01" db="EMBL/GenBank/DDBJ databases">
        <authorList>
            <person name="Corre E."/>
            <person name="Pelletier E."/>
            <person name="Niang G."/>
            <person name="Scheremetjew M."/>
            <person name="Finn R."/>
            <person name="Kale V."/>
            <person name="Holt S."/>
            <person name="Cochrane G."/>
            <person name="Meng A."/>
            <person name="Brown T."/>
            <person name="Cohen L."/>
        </authorList>
    </citation>
    <scope>NUCLEOTIDE SEQUENCE</scope>
    <source>
        <strain evidence="3">RCC3387</strain>
    </source>
</reference>
<keyword evidence="1" id="KW-1133">Transmembrane helix</keyword>
<evidence type="ECO:0000256" key="1">
    <source>
        <dbReference type="SAM" id="Phobius"/>
    </source>
</evidence>
<gene>
    <name evidence="3" type="ORF">BRAN1462_LOCUS61785</name>
</gene>
<name>A0A6U8XR64_9DINO</name>
<evidence type="ECO:0000313" key="3">
    <source>
        <dbReference type="EMBL" id="CAD9643963.1"/>
    </source>
</evidence>